<evidence type="ECO:0000313" key="5">
    <source>
        <dbReference type="Proteomes" id="UP000649617"/>
    </source>
</evidence>
<dbReference type="PROSITE" id="PS50222">
    <property type="entry name" value="EF_HAND_2"/>
    <property type="match status" value="2"/>
</dbReference>
<evidence type="ECO:0000313" key="4">
    <source>
        <dbReference type="EMBL" id="CAE7242635.1"/>
    </source>
</evidence>
<protein>
    <recommendedName>
        <fullName evidence="3">EF-hand domain-containing protein</fullName>
    </recommendedName>
</protein>
<feature type="region of interest" description="Disordered" evidence="2">
    <location>
        <begin position="292"/>
        <end position="331"/>
    </location>
</feature>
<accession>A0A812L8V0</accession>
<dbReference type="PROSITE" id="PS00018">
    <property type="entry name" value="EF_HAND_1"/>
    <property type="match status" value="2"/>
</dbReference>
<keyword evidence="1" id="KW-0106">Calcium</keyword>
<dbReference type="Pfam" id="PF13202">
    <property type="entry name" value="EF-hand_5"/>
    <property type="match status" value="2"/>
</dbReference>
<proteinExistence type="predicted"/>
<keyword evidence="5" id="KW-1185">Reference proteome</keyword>
<dbReference type="EMBL" id="CAJNIZ010005559">
    <property type="protein sequence ID" value="CAE7242635.1"/>
    <property type="molecule type" value="Genomic_DNA"/>
</dbReference>
<dbReference type="Gene3D" id="1.10.238.10">
    <property type="entry name" value="EF-hand"/>
    <property type="match status" value="1"/>
</dbReference>
<feature type="compositionally biased region" description="Polar residues" evidence="2">
    <location>
        <begin position="124"/>
        <end position="136"/>
    </location>
</feature>
<dbReference type="AlphaFoldDB" id="A0A812L8V0"/>
<dbReference type="InterPro" id="IPR002048">
    <property type="entry name" value="EF_hand_dom"/>
</dbReference>
<dbReference type="Proteomes" id="UP000649617">
    <property type="component" value="Unassembled WGS sequence"/>
</dbReference>
<evidence type="ECO:0000256" key="1">
    <source>
        <dbReference type="ARBA" id="ARBA00022837"/>
    </source>
</evidence>
<comment type="caution">
    <text evidence="4">The sequence shown here is derived from an EMBL/GenBank/DDBJ whole genome shotgun (WGS) entry which is preliminary data.</text>
</comment>
<dbReference type="SMART" id="SM00054">
    <property type="entry name" value="EFh"/>
    <property type="match status" value="2"/>
</dbReference>
<reference evidence="4" key="1">
    <citation type="submission" date="2021-02" db="EMBL/GenBank/DDBJ databases">
        <authorList>
            <person name="Dougan E. K."/>
            <person name="Rhodes N."/>
            <person name="Thang M."/>
            <person name="Chan C."/>
        </authorList>
    </citation>
    <scope>NUCLEOTIDE SEQUENCE</scope>
</reference>
<name>A0A812L8V0_SYMPI</name>
<dbReference type="InterPro" id="IPR011992">
    <property type="entry name" value="EF-hand-dom_pair"/>
</dbReference>
<sequence>MPVSGGVILGLPPHPQYISDDESSMWQLVNDTNSVALMRLFGQLLEDMATNPLLEGQDMSEALPRAKKHFFFSLLPGAQAYADARCRLLHQKVAKVQKQAVRWSPALEEPSLECTRRGDRSAPGSGTSTRPTSAVSSRVPKELDAESEVTSEAPSQASSPTNRRRTPRARSQSGRRVARPPSPPKVEEEPCAWDEGHLDLSEPLPAEMVKAEFLQSQMLEPEIISFVAMFLGIFQALFDKYHDFPTSAGASQMSISGFLRFCFDFGLFPSVVDLQTIQHLYGLCAAECEPQDAKSSSTNRESSPAPKSPPKKRRSIKKPRSKQTDPPNQIFWNGQQVPMRLGWLTHDFAHHSEEESKCVCILSAINDWMKDRMWTPTDVFNFLDINASGLISTKEFVEGLKLMRLQNLPDDEELHRLLPLLMSAENGLLTPRELHQALAVIAKQKHKLDLAANFFLKSEKDMSMAEWNASHFFRDLVKVMEKNSWSPEVLFTELGGGKEAITKQELEDQARVLLRVHCGRSPALQVAQPFDILDVNGDGVIEREEFVAIIVQLLKALAVQGNADSGRQRRQLQAATVALSGRFPIADGLAAVRLAEAAAAQNAKTVELFGLHQFIECLLLMAFEVMGVRGTSTQAQQPTVSKAVWLILYLRWQYELKLTQAKEREEQESAWIKNLGVSPDTVLDVLDDRSCHYIEPLHQLFADPRCTSNKFFPDCPELFKDVPFSKQQVIEAGAEGRDIQTVGLPCGKCGRIPHRGWGSLVCPDCSDTGDVLEVFWQKAQAADISGNRMNLMQILPQVFKMPSNPCRVDDVLT</sequence>
<dbReference type="OrthoDB" id="443703at2759"/>
<evidence type="ECO:0000259" key="3">
    <source>
        <dbReference type="PROSITE" id="PS50222"/>
    </source>
</evidence>
<feature type="region of interest" description="Disordered" evidence="2">
    <location>
        <begin position="111"/>
        <end position="198"/>
    </location>
</feature>
<dbReference type="InterPro" id="IPR018247">
    <property type="entry name" value="EF_Hand_1_Ca_BS"/>
</dbReference>
<feature type="domain" description="EF-hand" evidence="3">
    <location>
        <begin position="378"/>
        <end position="406"/>
    </location>
</feature>
<feature type="domain" description="EF-hand" evidence="3">
    <location>
        <begin position="521"/>
        <end position="556"/>
    </location>
</feature>
<organism evidence="4 5">
    <name type="scientific">Symbiodinium pilosum</name>
    <name type="common">Dinoflagellate</name>
    <dbReference type="NCBI Taxonomy" id="2952"/>
    <lineage>
        <taxon>Eukaryota</taxon>
        <taxon>Sar</taxon>
        <taxon>Alveolata</taxon>
        <taxon>Dinophyceae</taxon>
        <taxon>Suessiales</taxon>
        <taxon>Symbiodiniaceae</taxon>
        <taxon>Symbiodinium</taxon>
    </lineage>
</organism>
<dbReference type="SUPFAM" id="SSF47473">
    <property type="entry name" value="EF-hand"/>
    <property type="match status" value="2"/>
</dbReference>
<dbReference type="GO" id="GO:0005509">
    <property type="term" value="F:calcium ion binding"/>
    <property type="evidence" value="ECO:0007669"/>
    <property type="project" value="InterPro"/>
</dbReference>
<feature type="compositionally biased region" description="Polar residues" evidence="2">
    <location>
        <begin position="148"/>
        <end position="161"/>
    </location>
</feature>
<evidence type="ECO:0000256" key="2">
    <source>
        <dbReference type="SAM" id="MobiDB-lite"/>
    </source>
</evidence>
<gene>
    <name evidence="4" type="ORF">SPIL2461_LOCUS4285</name>
</gene>
<feature type="compositionally biased region" description="Basic residues" evidence="2">
    <location>
        <begin position="309"/>
        <end position="321"/>
    </location>
</feature>